<accession>A0A090QMG1</accession>
<evidence type="ECO:0000256" key="3">
    <source>
        <dbReference type="ARBA" id="ARBA00022741"/>
    </source>
</evidence>
<evidence type="ECO:0000256" key="6">
    <source>
        <dbReference type="ARBA" id="ARBA00047872"/>
    </source>
</evidence>
<dbReference type="InterPro" id="IPR045865">
    <property type="entry name" value="ACT-like_dom_sf"/>
</dbReference>
<evidence type="ECO:0000313" key="8">
    <source>
        <dbReference type="EMBL" id="GAK96731.1"/>
    </source>
</evidence>
<keyword evidence="8" id="KW-0808">Transferase</keyword>
<dbReference type="AlphaFoldDB" id="A0A090QMG1"/>
<name>A0A090QMG1_9FLAO</name>
<dbReference type="Proteomes" id="UP000029221">
    <property type="component" value="Unassembled WGS sequence"/>
</dbReference>
<dbReference type="GO" id="GO:0009089">
    <property type="term" value="P:lysine biosynthetic process via diaminopimelate"/>
    <property type="evidence" value="ECO:0007669"/>
    <property type="project" value="TreeGrafter"/>
</dbReference>
<evidence type="ECO:0000313" key="9">
    <source>
        <dbReference type="Proteomes" id="UP000029221"/>
    </source>
</evidence>
<feature type="domain" description="Aspartokinase ACT" evidence="7">
    <location>
        <begin position="101"/>
        <end position="155"/>
    </location>
</feature>
<dbReference type="Gene3D" id="3.30.70.260">
    <property type="match status" value="2"/>
</dbReference>
<dbReference type="GO" id="GO:0009090">
    <property type="term" value="P:homoserine biosynthetic process"/>
    <property type="evidence" value="ECO:0007669"/>
    <property type="project" value="TreeGrafter"/>
</dbReference>
<evidence type="ECO:0000256" key="5">
    <source>
        <dbReference type="ARBA" id="ARBA00022840"/>
    </source>
</evidence>
<dbReference type="EMBL" id="BBML01000003">
    <property type="protein sequence ID" value="GAK96731.1"/>
    <property type="molecule type" value="Genomic_DNA"/>
</dbReference>
<dbReference type="Pfam" id="PF22468">
    <property type="entry name" value="ACT_9"/>
    <property type="match status" value="1"/>
</dbReference>
<gene>
    <name evidence="8" type="ORF">JCM19294_1040</name>
</gene>
<evidence type="ECO:0000256" key="2">
    <source>
        <dbReference type="ARBA" id="ARBA00013059"/>
    </source>
</evidence>
<evidence type="ECO:0000259" key="7">
    <source>
        <dbReference type="Pfam" id="PF22468"/>
    </source>
</evidence>
<dbReference type="PANTHER" id="PTHR21499">
    <property type="entry name" value="ASPARTATE KINASE"/>
    <property type="match status" value="1"/>
</dbReference>
<organism evidence="8 9">
    <name type="scientific">Nonlabens tegetincola</name>
    <dbReference type="NCBI Taxonomy" id="323273"/>
    <lineage>
        <taxon>Bacteria</taxon>
        <taxon>Pseudomonadati</taxon>
        <taxon>Bacteroidota</taxon>
        <taxon>Flavobacteriia</taxon>
        <taxon>Flavobacteriales</taxon>
        <taxon>Flavobacteriaceae</taxon>
        <taxon>Nonlabens</taxon>
    </lineage>
</organism>
<evidence type="ECO:0000256" key="4">
    <source>
        <dbReference type="ARBA" id="ARBA00022777"/>
    </source>
</evidence>
<evidence type="ECO:0000256" key="1">
    <source>
        <dbReference type="ARBA" id="ARBA00010122"/>
    </source>
</evidence>
<dbReference type="InterPro" id="IPR054352">
    <property type="entry name" value="ACT_Aspartokinase"/>
</dbReference>
<protein>
    <recommendedName>
        <fullName evidence="2">aspartate kinase</fullName>
        <ecNumber evidence="2">2.7.2.4</ecNumber>
    </recommendedName>
</protein>
<keyword evidence="5" id="KW-0067">ATP-binding</keyword>
<dbReference type="PANTHER" id="PTHR21499:SF59">
    <property type="entry name" value="ASPARTOKINASE"/>
    <property type="match status" value="1"/>
</dbReference>
<dbReference type="GO" id="GO:0005829">
    <property type="term" value="C:cytosol"/>
    <property type="evidence" value="ECO:0007669"/>
    <property type="project" value="TreeGrafter"/>
</dbReference>
<reference evidence="8" key="1">
    <citation type="journal article" date="2014" name="Genome Announc.">
        <title>Draft Genome Sequences of Marine Flavobacterium Nonlabens Strains NR17, NR24, NR27, NR32, NR33, and Ara13.</title>
        <authorList>
            <person name="Nakanishi M."/>
            <person name="Meirelles P."/>
            <person name="Suzuki R."/>
            <person name="Takatani N."/>
            <person name="Mino S."/>
            <person name="Suda W."/>
            <person name="Oshima K."/>
            <person name="Hattori M."/>
            <person name="Ohkuma M."/>
            <person name="Hosokawa M."/>
            <person name="Miyashita K."/>
            <person name="Thompson F.L."/>
            <person name="Niwa A."/>
            <person name="Sawabe T."/>
            <person name="Sawabe T."/>
        </authorList>
    </citation>
    <scope>NUCLEOTIDE SEQUENCE [LARGE SCALE GENOMIC DNA]</scope>
    <source>
        <strain evidence="8">JCM 19294</strain>
    </source>
</reference>
<keyword evidence="3" id="KW-0547">Nucleotide-binding</keyword>
<proteinExistence type="inferred from homology"/>
<dbReference type="eggNOG" id="COG0527">
    <property type="taxonomic scope" value="Bacteria"/>
</dbReference>
<comment type="catalytic activity">
    <reaction evidence="6">
        <text>L-aspartate + ATP = 4-phospho-L-aspartate + ADP</text>
        <dbReference type="Rhea" id="RHEA:23776"/>
        <dbReference type="ChEBI" id="CHEBI:29991"/>
        <dbReference type="ChEBI" id="CHEBI:30616"/>
        <dbReference type="ChEBI" id="CHEBI:57535"/>
        <dbReference type="ChEBI" id="CHEBI:456216"/>
        <dbReference type="EC" id="2.7.2.4"/>
    </reaction>
</comment>
<dbReference type="EC" id="2.7.2.4" evidence="2"/>
<comment type="similarity">
    <text evidence="1">Belongs to the aspartokinase family.</text>
</comment>
<keyword evidence="4 8" id="KW-0418">Kinase</keyword>
<dbReference type="GO" id="GO:0005524">
    <property type="term" value="F:ATP binding"/>
    <property type="evidence" value="ECO:0007669"/>
    <property type="project" value="UniProtKB-KW"/>
</dbReference>
<keyword evidence="9" id="KW-1185">Reference proteome</keyword>
<comment type="caution">
    <text evidence="8">The sequence shown here is derived from an EMBL/GenBank/DDBJ whole genome shotgun (WGS) entry which is preliminary data.</text>
</comment>
<dbReference type="SUPFAM" id="SSF55021">
    <property type="entry name" value="ACT-like"/>
    <property type="match status" value="2"/>
</dbReference>
<sequence length="168" mass="18623">MVPDAYGTLITQQVHGEGIKAIAAKDGIYAIKIKSARMLQAHGFLKKVFEVFEKFQTPIDMVTTSEIAVSLTIDDATHIDAIVNELEQIASVEVDAGMSIVCLVGNNIIYHQDTPQLFNILQDVTVRMIAYGGSNNNISLLINTEYKRNTLQKLQSYVFESEEKMVVA</sequence>
<dbReference type="GO" id="GO:0004072">
    <property type="term" value="F:aspartate kinase activity"/>
    <property type="evidence" value="ECO:0007669"/>
    <property type="project" value="UniProtKB-EC"/>
</dbReference>